<name>A0ACD3AX19_9AGAR</name>
<evidence type="ECO:0000313" key="1">
    <source>
        <dbReference type="EMBL" id="TFK69884.1"/>
    </source>
</evidence>
<proteinExistence type="predicted"/>
<evidence type="ECO:0000313" key="2">
    <source>
        <dbReference type="Proteomes" id="UP000308600"/>
    </source>
</evidence>
<organism evidence="1 2">
    <name type="scientific">Pluteus cervinus</name>
    <dbReference type="NCBI Taxonomy" id="181527"/>
    <lineage>
        <taxon>Eukaryota</taxon>
        <taxon>Fungi</taxon>
        <taxon>Dikarya</taxon>
        <taxon>Basidiomycota</taxon>
        <taxon>Agaricomycotina</taxon>
        <taxon>Agaricomycetes</taxon>
        <taxon>Agaricomycetidae</taxon>
        <taxon>Agaricales</taxon>
        <taxon>Pluteineae</taxon>
        <taxon>Pluteaceae</taxon>
        <taxon>Pluteus</taxon>
    </lineage>
</organism>
<reference evidence="1 2" key="1">
    <citation type="journal article" date="2019" name="Nat. Ecol. Evol.">
        <title>Megaphylogeny resolves global patterns of mushroom evolution.</title>
        <authorList>
            <person name="Varga T."/>
            <person name="Krizsan K."/>
            <person name="Foldi C."/>
            <person name="Dima B."/>
            <person name="Sanchez-Garcia M."/>
            <person name="Sanchez-Ramirez S."/>
            <person name="Szollosi G.J."/>
            <person name="Szarkandi J.G."/>
            <person name="Papp V."/>
            <person name="Albert L."/>
            <person name="Andreopoulos W."/>
            <person name="Angelini C."/>
            <person name="Antonin V."/>
            <person name="Barry K.W."/>
            <person name="Bougher N.L."/>
            <person name="Buchanan P."/>
            <person name="Buyck B."/>
            <person name="Bense V."/>
            <person name="Catcheside P."/>
            <person name="Chovatia M."/>
            <person name="Cooper J."/>
            <person name="Damon W."/>
            <person name="Desjardin D."/>
            <person name="Finy P."/>
            <person name="Geml J."/>
            <person name="Haridas S."/>
            <person name="Hughes K."/>
            <person name="Justo A."/>
            <person name="Karasinski D."/>
            <person name="Kautmanova I."/>
            <person name="Kiss B."/>
            <person name="Kocsube S."/>
            <person name="Kotiranta H."/>
            <person name="LaButti K.M."/>
            <person name="Lechner B.E."/>
            <person name="Liimatainen K."/>
            <person name="Lipzen A."/>
            <person name="Lukacs Z."/>
            <person name="Mihaltcheva S."/>
            <person name="Morgado L.N."/>
            <person name="Niskanen T."/>
            <person name="Noordeloos M.E."/>
            <person name="Ohm R.A."/>
            <person name="Ortiz-Santana B."/>
            <person name="Ovrebo C."/>
            <person name="Racz N."/>
            <person name="Riley R."/>
            <person name="Savchenko A."/>
            <person name="Shiryaev A."/>
            <person name="Soop K."/>
            <person name="Spirin V."/>
            <person name="Szebenyi C."/>
            <person name="Tomsovsky M."/>
            <person name="Tulloss R.E."/>
            <person name="Uehling J."/>
            <person name="Grigoriev I.V."/>
            <person name="Vagvolgyi C."/>
            <person name="Papp T."/>
            <person name="Martin F.M."/>
            <person name="Miettinen O."/>
            <person name="Hibbett D.S."/>
            <person name="Nagy L.G."/>
        </authorList>
    </citation>
    <scope>NUCLEOTIDE SEQUENCE [LARGE SCALE GENOMIC DNA]</scope>
    <source>
        <strain evidence="1 2">NL-1719</strain>
    </source>
</reference>
<sequence>MSQDHEGGHLETSMTTLTASSSGSRASREYRGHSMSFELDLSPIIEDAQVFAMIDEMNNNNNNRSEEVLESSHDGDSEGGEVSPSHFADSERLSVSEVEAEVTSLQDVEPGDENKGEDYGCDRREVEFGVDVSGYGMRNDQRSADLRNSPLGCDEFGSELHFTGKSVEGPLTREPLLLPSLPINESGDRQTVEKKSSRRDVRDSGIAVEGEAVFSSKPKTVTTASYDTRVKHNSKESWWLHDGIQDLVNNGFSDLASHT</sequence>
<keyword evidence="2" id="KW-1185">Reference proteome</keyword>
<dbReference type="EMBL" id="ML208322">
    <property type="protein sequence ID" value="TFK69884.1"/>
    <property type="molecule type" value="Genomic_DNA"/>
</dbReference>
<accession>A0ACD3AX19</accession>
<dbReference type="Proteomes" id="UP000308600">
    <property type="component" value="Unassembled WGS sequence"/>
</dbReference>
<protein>
    <submittedName>
        <fullName evidence="1">Uncharacterized protein</fullName>
    </submittedName>
</protein>
<gene>
    <name evidence="1" type="ORF">BDN72DRAFT_578089</name>
</gene>